<feature type="transmembrane region" description="Helical" evidence="1">
    <location>
        <begin position="184"/>
        <end position="205"/>
    </location>
</feature>
<feature type="transmembrane region" description="Helical" evidence="1">
    <location>
        <begin position="230"/>
        <end position="252"/>
    </location>
</feature>
<dbReference type="EMBL" id="JAUKPO010000004">
    <property type="protein sequence ID" value="MDO1446636.1"/>
    <property type="molecule type" value="Genomic_DNA"/>
</dbReference>
<keyword evidence="1" id="KW-1133">Transmembrane helix</keyword>
<name>A0ABT8R4L2_9BACT</name>
<reference evidence="2" key="1">
    <citation type="submission" date="2023-07" db="EMBL/GenBank/DDBJ databases">
        <title>The genome sequence of Rhodocytophaga aerolata KACC 12507.</title>
        <authorList>
            <person name="Zhang X."/>
        </authorList>
    </citation>
    <scope>NUCLEOTIDE SEQUENCE</scope>
    <source>
        <strain evidence="2">KACC 12507</strain>
    </source>
</reference>
<feature type="transmembrane region" description="Helical" evidence="1">
    <location>
        <begin position="159"/>
        <end position="178"/>
    </location>
</feature>
<evidence type="ECO:0000313" key="3">
    <source>
        <dbReference type="Proteomes" id="UP001168528"/>
    </source>
</evidence>
<organism evidence="2 3">
    <name type="scientific">Rhodocytophaga aerolata</name>
    <dbReference type="NCBI Taxonomy" id="455078"/>
    <lineage>
        <taxon>Bacteria</taxon>
        <taxon>Pseudomonadati</taxon>
        <taxon>Bacteroidota</taxon>
        <taxon>Cytophagia</taxon>
        <taxon>Cytophagales</taxon>
        <taxon>Rhodocytophagaceae</taxon>
        <taxon>Rhodocytophaga</taxon>
    </lineage>
</organism>
<evidence type="ECO:0008006" key="4">
    <source>
        <dbReference type="Google" id="ProtNLM"/>
    </source>
</evidence>
<protein>
    <recommendedName>
        <fullName evidence="4">Prenyltransferase</fullName>
    </recommendedName>
</protein>
<proteinExistence type="predicted"/>
<sequence>MPEELILPPSHITRKHSLTKRMYESWMVSRWLSLDVAAGAMVCCLMACKVWQVPSIPWPAVLILAGTVLLIYTADHLQDVWHTAGKVFSPRRKFHWQYRHLLLKACLILTGILGVSVLLFLSLKIIVFGSMLAVLVVLYLWLVSKIGTNGGLPWFHKEVIIACLYTAGIWGVAGFSAGHLSTSYLYFVGGFFLIALQNLLLFSYFEREEDWLQGQRSMVINLGVRRVKRLLVLLFALSGLLLIIACTASLSALEKQVLFTEGCMSGVLLLLFIFPSFFYQHRRYRWLGDGIFLLPIWLLV</sequence>
<keyword evidence="1" id="KW-0812">Transmembrane</keyword>
<feature type="transmembrane region" description="Helical" evidence="1">
    <location>
        <begin position="258"/>
        <end position="279"/>
    </location>
</feature>
<dbReference type="Proteomes" id="UP001168528">
    <property type="component" value="Unassembled WGS sequence"/>
</dbReference>
<feature type="transmembrane region" description="Helical" evidence="1">
    <location>
        <begin position="101"/>
        <end position="121"/>
    </location>
</feature>
<feature type="transmembrane region" description="Helical" evidence="1">
    <location>
        <begin position="127"/>
        <end position="147"/>
    </location>
</feature>
<evidence type="ECO:0000313" key="2">
    <source>
        <dbReference type="EMBL" id="MDO1446636.1"/>
    </source>
</evidence>
<keyword evidence="1" id="KW-0472">Membrane</keyword>
<comment type="caution">
    <text evidence="2">The sequence shown here is derived from an EMBL/GenBank/DDBJ whole genome shotgun (WGS) entry which is preliminary data.</text>
</comment>
<feature type="transmembrane region" description="Helical" evidence="1">
    <location>
        <begin position="58"/>
        <end position="74"/>
    </location>
</feature>
<evidence type="ECO:0000256" key="1">
    <source>
        <dbReference type="SAM" id="Phobius"/>
    </source>
</evidence>
<keyword evidence="3" id="KW-1185">Reference proteome</keyword>
<accession>A0ABT8R4L2</accession>
<dbReference type="RefSeq" id="WP_302037433.1">
    <property type="nucleotide sequence ID" value="NZ_JAUKPO010000004.1"/>
</dbReference>
<gene>
    <name evidence="2" type="ORF">Q0590_10265</name>
</gene>